<dbReference type="AlphaFoldDB" id="A0AAV7BA43"/>
<dbReference type="GO" id="GO:0003950">
    <property type="term" value="F:NAD+ poly-ADP-ribosyltransferase activity"/>
    <property type="evidence" value="ECO:0007669"/>
    <property type="project" value="InterPro"/>
</dbReference>
<reference evidence="3" key="1">
    <citation type="thesis" date="2020" institute="ProQuest LLC" country="789 East Eisenhower Parkway, Ann Arbor, MI, USA">
        <title>Comparative Genomics and Chromosome Evolution.</title>
        <authorList>
            <person name="Mudd A.B."/>
        </authorList>
    </citation>
    <scope>NUCLEOTIDE SEQUENCE</scope>
    <source>
        <strain evidence="3">237g6f4</strain>
        <tissue evidence="3">Blood</tissue>
    </source>
</reference>
<protein>
    <recommendedName>
        <fullName evidence="2">PARP catalytic domain-containing protein</fullName>
    </recommendedName>
</protein>
<sequence length="144" mass="16298">MEERSVGYYTMYHGTSVNAAYSILREGFRVSVGGMLGSGVYVSRDIEEASKYPYYTIDQKVVLELKVRVGKVKKIDRQDHPLRLTWPDHGYDCAWVPPGCGFMPGNQQEDCIYDSDRITVTDVVRGPPEHVNALKKLILINEVV</sequence>
<dbReference type="PANTHER" id="PTHR36542">
    <property type="entry name" value="GIG2-LIKE PROTEIN DRED-RELATED"/>
    <property type="match status" value="1"/>
</dbReference>
<evidence type="ECO:0000259" key="2">
    <source>
        <dbReference type="Pfam" id="PF00644"/>
    </source>
</evidence>
<dbReference type="SUPFAM" id="SSF56399">
    <property type="entry name" value="ADP-ribosylation"/>
    <property type="match status" value="1"/>
</dbReference>
<dbReference type="Pfam" id="PF00644">
    <property type="entry name" value="PARP"/>
    <property type="match status" value="1"/>
</dbReference>
<dbReference type="GO" id="GO:0005737">
    <property type="term" value="C:cytoplasm"/>
    <property type="evidence" value="ECO:0007669"/>
    <property type="project" value="TreeGrafter"/>
</dbReference>
<keyword evidence="4" id="KW-1185">Reference proteome</keyword>
<evidence type="ECO:0000256" key="1">
    <source>
        <dbReference type="ARBA" id="ARBA00024347"/>
    </source>
</evidence>
<feature type="domain" description="PARP catalytic" evidence="2">
    <location>
        <begin position="11"/>
        <end position="83"/>
    </location>
</feature>
<dbReference type="InterPro" id="IPR012317">
    <property type="entry name" value="Poly(ADP-ribose)pol_cat_dom"/>
</dbReference>
<comment type="caution">
    <text evidence="3">The sequence shown here is derived from an EMBL/GenBank/DDBJ whole genome shotgun (WGS) entry which is preliminary data.</text>
</comment>
<proteinExistence type="inferred from homology"/>
<dbReference type="EMBL" id="WNYA01000006">
    <property type="protein sequence ID" value="KAG8569282.1"/>
    <property type="molecule type" value="Genomic_DNA"/>
</dbReference>
<evidence type="ECO:0000313" key="3">
    <source>
        <dbReference type="EMBL" id="KAG8569282.1"/>
    </source>
</evidence>
<accession>A0AAV7BA43</accession>
<evidence type="ECO:0000313" key="4">
    <source>
        <dbReference type="Proteomes" id="UP000824782"/>
    </source>
</evidence>
<dbReference type="Gene3D" id="3.90.175.10">
    <property type="entry name" value="Diphtheria Toxin, domain 1"/>
    <property type="match status" value="1"/>
</dbReference>
<dbReference type="Proteomes" id="UP000824782">
    <property type="component" value="Unassembled WGS sequence"/>
</dbReference>
<organism evidence="3 4">
    <name type="scientific">Engystomops pustulosus</name>
    <name type="common">Tungara frog</name>
    <name type="synonym">Physalaemus pustulosus</name>
    <dbReference type="NCBI Taxonomy" id="76066"/>
    <lineage>
        <taxon>Eukaryota</taxon>
        <taxon>Metazoa</taxon>
        <taxon>Chordata</taxon>
        <taxon>Craniata</taxon>
        <taxon>Vertebrata</taxon>
        <taxon>Euteleostomi</taxon>
        <taxon>Amphibia</taxon>
        <taxon>Batrachia</taxon>
        <taxon>Anura</taxon>
        <taxon>Neobatrachia</taxon>
        <taxon>Hyloidea</taxon>
        <taxon>Leptodactylidae</taxon>
        <taxon>Leiuperinae</taxon>
        <taxon>Engystomops</taxon>
    </lineage>
</organism>
<name>A0AAV7BA43_ENGPU</name>
<comment type="similarity">
    <text evidence="1">Belongs to the ARTD/PARP family.</text>
</comment>
<gene>
    <name evidence="3" type="ORF">GDO81_014340</name>
</gene>